<dbReference type="EMBL" id="NGIR01000032">
    <property type="protein sequence ID" value="OTU25976.1"/>
    <property type="molecule type" value="Genomic_DNA"/>
</dbReference>
<dbReference type="GO" id="GO:0048038">
    <property type="term" value="F:quinone binding"/>
    <property type="evidence" value="ECO:0007669"/>
    <property type="project" value="TreeGrafter"/>
</dbReference>
<dbReference type="Pfam" id="PF13561">
    <property type="entry name" value="adh_short_C2"/>
    <property type="match status" value="1"/>
</dbReference>
<name>A0A242U1K4_ACIPI</name>
<reference evidence="3 4" key="1">
    <citation type="submission" date="2017-05" db="EMBL/GenBank/DDBJ databases">
        <authorList>
            <person name="Song R."/>
            <person name="Chenine A.L."/>
            <person name="Ruprecht R.M."/>
        </authorList>
    </citation>
    <scope>NUCLEOTIDE SEQUENCE [LARGE SCALE GENOMIC DNA]</scope>
    <source>
        <strain evidence="3 4">ARLG1955</strain>
    </source>
</reference>
<accession>A0A242U1K4</accession>
<dbReference type="Proteomes" id="UP000195162">
    <property type="component" value="Unassembled WGS sequence"/>
</dbReference>
<keyword evidence="2" id="KW-0472">Membrane</keyword>
<gene>
    <name evidence="3" type="ORF">CAT59_17355</name>
</gene>
<comment type="caution">
    <text evidence="3">The sequence shown here is derived from an EMBL/GenBank/DDBJ whole genome shotgun (WGS) entry which is preliminary data.</text>
</comment>
<dbReference type="InterPro" id="IPR036291">
    <property type="entry name" value="NAD(P)-bd_dom_sf"/>
</dbReference>
<dbReference type="AlphaFoldDB" id="A0A242U1K4"/>
<dbReference type="PANTHER" id="PTHR42760:SF122">
    <property type="entry name" value="NAD(P)-BINDING PROTEIN"/>
    <property type="match status" value="1"/>
</dbReference>
<dbReference type="GO" id="GO:0016616">
    <property type="term" value="F:oxidoreductase activity, acting on the CH-OH group of donors, NAD or NADP as acceptor"/>
    <property type="evidence" value="ECO:0007669"/>
    <property type="project" value="TreeGrafter"/>
</dbReference>
<proteinExistence type="inferred from homology"/>
<sequence length="259" mass="27339">MQDILNLQNKSVLITGGASGIGLSTAQLLVAMGMKVVISDLNNDVEKIAQRIGAKGFSRGDISNEDDCNSMIADTITVCDTIDAVVNCAGISDKVGPALDINLNDWQRVVDTHLRGAFAISRAAARVWLGNKQGSIVHLASIWGIMGTPFRYGYSPAKAAVVMLTRDLACEWGRSGIRVNALAPGYVNTPMIEKLNIEGKVDIAKLSARTALGRLGQPEDIAKAAAFLISDMASYITGSILSVDGGWTAYGGPGDMTQP</sequence>
<feature type="transmembrane region" description="Helical" evidence="2">
    <location>
        <begin position="12"/>
        <end position="34"/>
    </location>
</feature>
<evidence type="ECO:0000313" key="3">
    <source>
        <dbReference type="EMBL" id="OTU25976.1"/>
    </source>
</evidence>
<comment type="similarity">
    <text evidence="1">Belongs to the short-chain dehydrogenases/reductases (SDR) family.</text>
</comment>
<dbReference type="FunFam" id="3.40.50.720:FF:000084">
    <property type="entry name" value="Short-chain dehydrogenase reductase"/>
    <property type="match status" value="1"/>
</dbReference>
<keyword evidence="2" id="KW-1133">Transmembrane helix</keyword>
<evidence type="ECO:0000256" key="1">
    <source>
        <dbReference type="ARBA" id="ARBA00006484"/>
    </source>
</evidence>
<protein>
    <submittedName>
        <fullName evidence="3">3-oxoacyl-ACP reductase</fullName>
    </submittedName>
</protein>
<organism evidence="3 4">
    <name type="scientific">Acinetobacter pittii</name>
    <name type="common">Acinetobacter genomosp. 3</name>
    <dbReference type="NCBI Taxonomy" id="48296"/>
    <lineage>
        <taxon>Bacteria</taxon>
        <taxon>Pseudomonadati</taxon>
        <taxon>Pseudomonadota</taxon>
        <taxon>Gammaproteobacteria</taxon>
        <taxon>Moraxellales</taxon>
        <taxon>Moraxellaceae</taxon>
        <taxon>Acinetobacter</taxon>
        <taxon>Acinetobacter calcoaceticus/baumannii complex</taxon>
    </lineage>
</organism>
<dbReference type="PRINTS" id="PR00080">
    <property type="entry name" value="SDRFAMILY"/>
</dbReference>
<keyword evidence="2" id="KW-0812">Transmembrane</keyword>
<dbReference type="Gene3D" id="3.40.50.720">
    <property type="entry name" value="NAD(P)-binding Rossmann-like Domain"/>
    <property type="match status" value="1"/>
</dbReference>
<dbReference type="InterPro" id="IPR002347">
    <property type="entry name" value="SDR_fam"/>
</dbReference>
<dbReference type="PANTHER" id="PTHR42760">
    <property type="entry name" value="SHORT-CHAIN DEHYDROGENASES/REDUCTASES FAMILY MEMBER"/>
    <property type="match status" value="1"/>
</dbReference>
<dbReference type="CDD" id="cd05233">
    <property type="entry name" value="SDR_c"/>
    <property type="match status" value="1"/>
</dbReference>
<evidence type="ECO:0000313" key="4">
    <source>
        <dbReference type="Proteomes" id="UP000195162"/>
    </source>
</evidence>
<dbReference type="SUPFAM" id="SSF51735">
    <property type="entry name" value="NAD(P)-binding Rossmann-fold domains"/>
    <property type="match status" value="1"/>
</dbReference>
<dbReference type="RefSeq" id="WP_086376287.1">
    <property type="nucleotide sequence ID" value="NZ_JADVOL010000007.1"/>
</dbReference>
<dbReference type="GO" id="GO:0006633">
    <property type="term" value="P:fatty acid biosynthetic process"/>
    <property type="evidence" value="ECO:0007669"/>
    <property type="project" value="TreeGrafter"/>
</dbReference>
<dbReference type="PRINTS" id="PR00081">
    <property type="entry name" value="GDHRDH"/>
</dbReference>
<dbReference type="NCBIfam" id="NF005559">
    <property type="entry name" value="PRK07231.1"/>
    <property type="match status" value="1"/>
</dbReference>
<evidence type="ECO:0000256" key="2">
    <source>
        <dbReference type="SAM" id="Phobius"/>
    </source>
</evidence>